<feature type="transmembrane region" description="Helical" evidence="8">
    <location>
        <begin position="211"/>
        <end position="230"/>
    </location>
</feature>
<evidence type="ECO:0000313" key="11">
    <source>
        <dbReference type="EMBL" id="OCF31765.1"/>
    </source>
</evidence>
<comment type="similarity">
    <text evidence="2">Belongs to the Ca(2+):cation antiporter (CaCA) (TC 2.A.19) family.</text>
</comment>
<feature type="domain" description="Sodium/calcium exchanger membrane region" evidence="10">
    <location>
        <begin position="86"/>
        <end position="223"/>
    </location>
</feature>
<dbReference type="InterPro" id="IPR004837">
    <property type="entry name" value="NaCa_Exmemb"/>
</dbReference>
<dbReference type="PANTHER" id="PTHR12266:SF0">
    <property type="entry name" value="MITOCHONDRIAL SODIUM_CALCIUM EXCHANGER PROTEIN"/>
    <property type="match status" value="1"/>
</dbReference>
<dbReference type="InterPro" id="IPR051359">
    <property type="entry name" value="CaCA_antiporter"/>
</dbReference>
<evidence type="ECO:0000256" key="8">
    <source>
        <dbReference type="SAM" id="Phobius"/>
    </source>
</evidence>
<dbReference type="GO" id="GO:0016020">
    <property type="term" value="C:membrane"/>
    <property type="evidence" value="ECO:0007669"/>
    <property type="project" value="UniProtKB-SubCell"/>
</dbReference>
<dbReference type="STRING" id="1296120.A0A1B9GLN8"/>
<feature type="chain" id="PRO_5008627157" description="Sodium/calcium exchanger membrane region domain-containing protein" evidence="9">
    <location>
        <begin position="28"/>
        <end position="944"/>
    </location>
</feature>
<feature type="region of interest" description="Disordered" evidence="7">
    <location>
        <begin position="597"/>
        <end position="644"/>
    </location>
</feature>
<keyword evidence="9" id="KW-0732">Signal</keyword>
<evidence type="ECO:0000256" key="4">
    <source>
        <dbReference type="ARBA" id="ARBA00022692"/>
    </source>
</evidence>
<evidence type="ECO:0000256" key="2">
    <source>
        <dbReference type="ARBA" id="ARBA00008170"/>
    </source>
</evidence>
<feature type="transmembrane region" description="Helical" evidence="8">
    <location>
        <begin position="782"/>
        <end position="800"/>
    </location>
</feature>
<feature type="transmembrane region" description="Helical" evidence="8">
    <location>
        <begin position="820"/>
        <end position="841"/>
    </location>
</feature>
<keyword evidence="4 8" id="KW-0812">Transmembrane</keyword>
<dbReference type="OrthoDB" id="407410at2759"/>
<evidence type="ECO:0000256" key="7">
    <source>
        <dbReference type="SAM" id="MobiDB-lite"/>
    </source>
</evidence>
<name>A0A1B9GLN8_9TREE</name>
<keyword evidence="3" id="KW-0813">Transport</keyword>
<organism evidence="11 12">
    <name type="scientific">Kwoniella heveanensis BCC8398</name>
    <dbReference type="NCBI Taxonomy" id="1296120"/>
    <lineage>
        <taxon>Eukaryota</taxon>
        <taxon>Fungi</taxon>
        <taxon>Dikarya</taxon>
        <taxon>Basidiomycota</taxon>
        <taxon>Agaricomycotina</taxon>
        <taxon>Tremellomycetes</taxon>
        <taxon>Tremellales</taxon>
        <taxon>Cryptococcaceae</taxon>
        <taxon>Kwoniella</taxon>
    </lineage>
</organism>
<dbReference type="Proteomes" id="UP000092666">
    <property type="component" value="Unassembled WGS sequence"/>
</dbReference>
<dbReference type="EMBL" id="KV700131">
    <property type="protein sequence ID" value="OCF31765.1"/>
    <property type="molecule type" value="Genomic_DNA"/>
</dbReference>
<protein>
    <recommendedName>
        <fullName evidence="10">Sodium/calcium exchanger membrane region domain-containing protein</fullName>
    </recommendedName>
</protein>
<comment type="subcellular location">
    <subcellularLocation>
        <location evidence="1">Membrane</location>
        <topology evidence="1">Multi-pass membrane protein</topology>
    </subcellularLocation>
</comment>
<evidence type="ECO:0000313" key="12">
    <source>
        <dbReference type="Proteomes" id="UP000092666"/>
    </source>
</evidence>
<proteinExistence type="inferred from homology"/>
<evidence type="ECO:0000256" key="1">
    <source>
        <dbReference type="ARBA" id="ARBA00004141"/>
    </source>
</evidence>
<feature type="transmembrane region" description="Helical" evidence="8">
    <location>
        <begin position="920"/>
        <end position="937"/>
    </location>
</feature>
<evidence type="ECO:0000256" key="3">
    <source>
        <dbReference type="ARBA" id="ARBA00022448"/>
    </source>
</evidence>
<feature type="region of interest" description="Disordered" evidence="7">
    <location>
        <begin position="519"/>
        <end position="538"/>
    </location>
</feature>
<feature type="compositionally biased region" description="Polar residues" evidence="7">
    <location>
        <begin position="400"/>
        <end position="411"/>
    </location>
</feature>
<feature type="region of interest" description="Disordered" evidence="7">
    <location>
        <begin position="352"/>
        <end position="374"/>
    </location>
</feature>
<feature type="transmembrane region" description="Helical" evidence="8">
    <location>
        <begin position="571"/>
        <end position="591"/>
    </location>
</feature>
<feature type="transmembrane region" description="Helical" evidence="8">
    <location>
        <begin position="848"/>
        <end position="869"/>
    </location>
</feature>
<keyword evidence="6 8" id="KW-0472">Membrane</keyword>
<feature type="transmembrane region" description="Helical" evidence="8">
    <location>
        <begin position="889"/>
        <end position="908"/>
    </location>
</feature>
<dbReference type="InterPro" id="IPR044880">
    <property type="entry name" value="NCX_ion-bd_dom_sf"/>
</dbReference>
<feature type="transmembrane region" description="Helical" evidence="8">
    <location>
        <begin position="749"/>
        <end position="770"/>
    </location>
</feature>
<dbReference type="AlphaFoldDB" id="A0A1B9GLN8"/>
<dbReference type="Gene3D" id="1.20.1420.30">
    <property type="entry name" value="NCX, central ion-binding region"/>
    <property type="match status" value="2"/>
</dbReference>
<feature type="transmembrane region" description="Helical" evidence="8">
    <location>
        <begin position="109"/>
        <end position="128"/>
    </location>
</feature>
<keyword evidence="5 8" id="KW-1133">Transmembrane helix</keyword>
<dbReference type="Pfam" id="PF01699">
    <property type="entry name" value="Na_Ca_ex"/>
    <property type="match status" value="2"/>
</dbReference>
<gene>
    <name evidence="11" type="ORF">I316_06572</name>
</gene>
<sequence>MPRMASKRAWLLLAASVTLHLIILSSTKIIGDRTATTPGRRLIRRYMTGDPSYSASDVLLDLPYSEWYDNMPPALKPFYILVLLVILAFLFSFIGISASDFFCPNLSTIASYLGLNESTAGVTFLAFGNGSPDVFSTFSAMKGGTFGLAVGELIGAASFIVSIVVGSIALIRPFHVPRHAFLRDVLFFTAAVVVLMVVLRDGHLTLWESSGMVALYVAYVGVVVGGNWWGRRKRRNAALHIGSSHHQQKSPKLNGGSRRGEVSSIHSSPFLSPVPQPIPDVDDVLPVETPSQLTPTTPRPHMGRTRSHTSASHLGGRPSHLHLHHHDSIDTPRANFSLLGAIEFRDVVNSLRKESNSREGSPNRSPLREGDEEDYFGPAAASAYGHRRSSSYGFSAALQGGSNVRRTSSMKGNRRRASTHTSPTGGDGSRSVSTPAAVPAPAVIPAPPAQTSLGVSPEPNPWEDQTGHPPTPAPPFGDALESPKRPNRPKVVIPGSTRRPDQPVRPIVPSIALVDPSGHTGVPASDQSTPPVTPPLKVNGKAESRFAIRRRSKLILRVLFPSLQSFRHKSIIGMILAVTSVPAILVLTLSLPVVDDGGQNDEGGVALPIGEGEALNEGAQWDDDDEERTLSDSSSQNDEGEEEADRLLLPEIGEELHHLVDHGFSPLHSPLGRISHAALRRASEHIEAGGEVGSDDLGVNGNDHQGIKEEVYEEIEEEQGLQYNKHLTAAQCFFGPSFCAFIVFGDESYLLWILLGTSLAGLAGAAVVILYSTDGSSYTWRLVRCSCGFICSMVWIAAIADEVVGVLNTVGEILGLSDAIIGLTIFAIGNSLADLVANVTVAQFAPAMAYAACFGGPMLNLLLGVGGSGTYHILVTPSHHPVAVHFSPTLWVSASGLVLILLATAVVVPMNGYLIDRKWAGALIVGYLALMVVNVVVEIKTGRG</sequence>
<evidence type="ECO:0000256" key="6">
    <source>
        <dbReference type="ARBA" id="ARBA00023136"/>
    </source>
</evidence>
<dbReference type="PANTHER" id="PTHR12266">
    <property type="entry name" value="NA+/CA2+ K+ INDEPENDENT EXCHANGER"/>
    <property type="match status" value="1"/>
</dbReference>
<reference evidence="12" key="2">
    <citation type="submission" date="2013-12" db="EMBL/GenBank/DDBJ databases">
        <title>Evolution of pathogenesis and genome organization in the Tremellales.</title>
        <authorList>
            <person name="Cuomo C."/>
            <person name="Litvintseva A."/>
            <person name="Heitman J."/>
            <person name="Chen Y."/>
            <person name="Sun S."/>
            <person name="Springer D."/>
            <person name="Dromer F."/>
            <person name="Young S."/>
            <person name="Zeng Q."/>
            <person name="Chapman S."/>
            <person name="Gujja S."/>
            <person name="Saif S."/>
            <person name="Birren B."/>
        </authorList>
    </citation>
    <scope>NUCLEOTIDE SEQUENCE [LARGE SCALE GENOMIC DNA]</scope>
    <source>
        <strain evidence="12">BCC8398</strain>
    </source>
</reference>
<evidence type="ECO:0000256" key="9">
    <source>
        <dbReference type="SAM" id="SignalP"/>
    </source>
</evidence>
<feature type="transmembrane region" description="Helical" evidence="8">
    <location>
        <begin position="78"/>
        <end position="97"/>
    </location>
</feature>
<reference evidence="11 12" key="1">
    <citation type="submission" date="2013-07" db="EMBL/GenBank/DDBJ databases">
        <title>The Genome Sequence of Cryptococcus heveanensis BCC8398.</title>
        <authorList>
            <consortium name="The Broad Institute Genome Sequencing Platform"/>
            <person name="Cuomo C."/>
            <person name="Litvintseva A."/>
            <person name="Chen Y."/>
            <person name="Heitman J."/>
            <person name="Sun S."/>
            <person name="Springer D."/>
            <person name="Dromer F."/>
            <person name="Young S.K."/>
            <person name="Zeng Q."/>
            <person name="Gargeya S."/>
            <person name="Fitzgerald M."/>
            <person name="Abouelleil A."/>
            <person name="Alvarado L."/>
            <person name="Berlin A.M."/>
            <person name="Chapman S.B."/>
            <person name="Dewar J."/>
            <person name="Goldberg J."/>
            <person name="Griggs A."/>
            <person name="Gujja S."/>
            <person name="Hansen M."/>
            <person name="Howarth C."/>
            <person name="Imamovic A."/>
            <person name="Larimer J."/>
            <person name="McCowan C."/>
            <person name="Murphy C."/>
            <person name="Pearson M."/>
            <person name="Priest M."/>
            <person name="Roberts A."/>
            <person name="Saif S."/>
            <person name="Shea T."/>
            <person name="Sykes S."/>
            <person name="Wortman J."/>
            <person name="Nusbaum C."/>
            <person name="Birren B."/>
        </authorList>
    </citation>
    <scope>NUCLEOTIDE SEQUENCE [LARGE SCALE GENOMIC DNA]</scope>
    <source>
        <strain evidence="11 12">BCC8398</strain>
    </source>
</reference>
<feature type="region of interest" description="Disordered" evidence="7">
    <location>
        <begin position="394"/>
        <end position="506"/>
    </location>
</feature>
<dbReference type="GO" id="GO:0006874">
    <property type="term" value="P:intracellular calcium ion homeostasis"/>
    <property type="evidence" value="ECO:0007669"/>
    <property type="project" value="TreeGrafter"/>
</dbReference>
<feature type="compositionally biased region" description="Polar residues" evidence="7">
    <location>
        <begin position="419"/>
        <end position="434"/>
    </location>
</feature>
<feature type="transmembrane region" description="Helical" evidence="8">
    <location>
        <begin position="148"/>
        <end position="171"/>
    </location>
</feature>
<feature type="region of interest" description="Disordered" evidence="7">
    <location>
        <begin position="239"/>
        <end position="327"/>
    </location>
</feature>
<dbReference type="GO" id="GO:0008324">
    <property type="term" value="F:monoatomic cation transmembrane transporter activity"/>
    <property type="evidence" value="ECO:0007669"/>
    <property type="project" value="TreeGrafter"/>
</dbReference>
<evidence type="ECO:0000259" key="10">
    <source>
        <dbReference type="Pfam" id="PF01699"/>
    </source>
</evidence>
<feature type="transmembrane region" description="Helical" evidence="8">
    <location>
        <begin position="180"/>
        <end position="199"/>
    </location>
</feature>
<evidence type="ECO:0000256" key="5">
    <source>
        <dbReference type="ARBA" id="ARBA00022989"/>
    </source>
</evidence>
<feature type="signal peptide" evidence="9">
    <location>
        <begin position="1"/>
        <end position="27"/>
    </location>
</feature>
<feature type="domain" description="Sodium/calcium exchanger membrane region" evidence="10">
    <location>
        <begin position="788"/>
        <end position="934"/>
    </location>
</feature>
<keyword evidence="12" id="KW-1185">Reference proteome</keyword>
<accession>A0A1B9GLN8</accession>